<accession>A7SFN8</accession>
<keyword evidence="2" id="KW-0677">Repeat</keyword>
<dbReference type="OMA" id="SQWHELR"/>
<evidence type="ECO:0008006" key="5">
    <source>
        <dbReference type="Google" id="ProtNLM"/>
    </source>
</evidence>
<dbReference type="EMBL" id="DS469645">
    <property type="protein sequence ID" value="EDO37530.1"/>
    <property type="molecule type" value="Genomic_DNA"/>
</dbReference>
<dbReference type="PhylomeDB" id="A7SFN8"/>
<keyword evidence="4" id="KW-1185">Reference proteome</keyword>
<proteinExistence type="predicted"/>
<dbReference type="Proteomes" id="UP000001593">
    <property type="component" value="Unassembled WGS sequence"/>
</dbReference>
<dbReference type="InterPro" id="IPR032675">
    <property type="entry name" value="LRR_dom_sf"/>
</dbReference>
<keyword evidence="1" id="KW-0433">Leucine-rich repeat</keyword>
<evidence type="ECO:0000313" key="4">
    <source>
        <dbReference type="Proteomes" id="UP000001593"/>
    </source>
</evidence>
<dbReference type="HOGENOM" id="CLU_066083_0_0_1"/>
<evidence type="ECO:0000256" key="2">
    <source>
        <dbReference type="ARBA" id="ARBA00022737"/>
    </source>
</evidence>
<dbReference type="InParanoid" id="A7SFN8"/>
<protein>
    <recommendedName>
        <fullName evidence="5">Dynein assembly factor 1, axonemal homolog</fullName>
    </recommendedName>
</protein>
<dbReference type="InterPro" id="IPR001611">
    <property type="entry name" value="Leu-rich_rpt"/>
</dbReference>
<dbReference type="PROSITE" id="PS51450">
    <property type="entry name" value="LRR"/>
    <property type="match status" value="1"/>
</dbReference>
<name>A7SFN8_NEMVE</name>
<dbReference type="PANTHER" id="PTHR18849:SF4">
    <property type="entry name" value="GENE 29133-RELATED"/>
    <property type="match status" value="1"/>
</dbReference>
<reference evidence="3 4" key="1">
    <citation type="journal article" date="2007" name="Science">
        <title>Sea anemone genome reveals ancestral eumetazoan gene repertoire and genomic organization.</title>
        <authorList>
            <person name="Putnam N.H."/>
            <person name="Srivastava M."/>
            <person name="Hellsten U."/>
            <person name="Dirks B."/>
            <person name="Chapman J."/>
            <person name="Salamov A."/>
            <person name="Terry A."/>
            <person name="Shapiro H."/>
            <person name="Lindquist E."/>
            <person name="Kapitonov V.V."/>
            <person name="Jurka J."/>
            <person name="Genikhovich G."/>
            <person name="Grigoriev I.V."/>
            <person name="Lucas S.M."/>
            <person name="Steele R.E."/>
            <person name="Finnerty J.R."/>
            <person name="Technau U."/>
            <person name="Martindale M.Q."/>
            <person name="Rokhsar D.S."/>
        </authorList>
    </citation>
    <scope>NUCLEOTIDE SEQUENCE [LARGE SCALE GENOMIC DNA]</scope>
    <source>
        <strain evidence="4">CH2 X CH6</strain>
    </source>
</reference>
<dbReference type="Gene3D" id="3.80.10.10">
    <property type="entry name" value="Ribonuclease Inhibitor"/>
    <property type="match status" value="1"/>
</dbReference>
<dbReference type="AlphaFoldDB" id="A7SFN8"/>
<dbReference type="eggNOG" id="ENOG502QV3W">
    <property type="taxonomic scope" value="Eukaryota"/>
</dbReference>
<evidence type="ECO:0000256" key="1">
    <source>
        <dbReference type="ARBA" id="ARBA00022614"/>
    </source>
</evidence>
<organism evidence="3 4">
    <name type="scientific">Nematostella vectensis</name>
    <name type="common">Starlet sea anemone</name>
    <dbReference type="NCBI Taxonomy" id="45351"/>
    <lineage>
        <taxon>Eukaryota</taxon>
        <taxon>Metazoa</taxon>
        <taxon>Cnidaria</taxon>
        <taxon>Anthozoa</taxon>
        <taxon>Hexacorallia</taxon>
        <taxon>Actiniaria</taxon>
        <taxon>Edwardsiidae</taxon>
        <taxon>Nematostella</taxon>
    </lineage>
</organism>
<dbReference type="SUPFAM" id="SSF52058">
    <property type="entry name" value="L domain-like"/>
    <property type="match status" value="1"/>
</dbReference>
<gene>
    <name evidence="3" type="ORF">NEMVEDRAFT_v1g244945</name>
</gene>
<evidence type="ECO:0000313" key="3">
    <source>
        <dbReference type="EMBL" id="EDO37530.1"/>
    </source>
</evidence>
<sequence>MTIQDMGRYLTKSSFANASIESSLSLVAFHSYSSPPYDEEEAASVAVGTSAAVVLVTSQDRANESGPQFEDEDFLPLLSSKYRYCKWHELDDVDVRGNMLKSPRVRRAPKGYKLEAVRKLELEEGMENSDEEDHRQLHVPLRRRKAKRTNHFRNKMENWENAESVNLSYQDLGHPFQKKEFLRVLRRLIRCENIQLMDNALKDLNSVGLPRCTHLYLQRNYISDLRKLPKVPMLEHLSLQQNSIESLAGLELLRKTNIKSLILKGNPIELDPHYRQMVFKVLPDLLLLDGVPKLESDVEDSLQATIARTCIVS</sequence>
<dbReference type="PANTHER" id="PTHR18849">
    <property type="entry name" value="LEUCINE RICH REPEAT PROTEIN"/>
    <property type="match status" value="1"/>
</dbReference>